<comment type="similarity">
    <text evidence="2">Belongs to the autoinducer-2 exporter (AI-2E) (TC 2.A.86) family.</text>
</comment>
<dbReference type="EMBL" id="JAGRQC010000002">
    <property type="protein sequence ID" value="MBR0552242.1"/>
    <property type="molecule type" value="Genomic_DNA"/>
</dbReference>
<comment type="caution">
    <text evidence="7">The sequence shown here is derived from an EMBL/GenBank/DDBJ whole genome shotgun (WGS) entry which is preliminary data.</text>
</comment>
<dbReference type="GO" id="GO:0055085">
    <property type="term" value="P:transmembrane transport"/>
    <property type="evidence" value="ECO:0007669"/>
    <property type="project" value="TreeGrafter"/>
</dbReference>
<feature type="transmembrane region" description="Helical" evidence="6">
    <location>
        <begin position="299"/>
        <end position="328"/>
    </location>
</feature>
<dbReference type="PANTHER" id="PTHR21716">
    <property type="entry name" value="TRANSMEMBRANE PROTEIN"/>
    <property type="match status" value="1"/>
</dbReference>
<feature type="transmembrane region" description="Helical" evidence="6">
    <location>
        <begin position="12"/>
        <end position="32"/>
    </location>
</feature>
<dbReference type="RefSeq" id="WP_284053536.1">
    <property type="nucleotide sequence ID" value="NZ_JAGRQC010000002.1"/>
</dbReference>
<feature type="transmembrane region" description="Helical" evidence="6">
    <location>
        <begin position="211"/>
        <end position="233"/>
    </location>
</feature>
<evidence type="ECO:0000313" key="8">
    <source>
        <dbReference type="Proteomes" id="UP000676996"/>
    </source>
</evidence>
<dbReference type="InterPro" id="IPR002549">
    <property type="entry name" value="AI-2E-like"/>
</dbReference>
<sequence length="341" mass="36522">MKRLTPDPDDSRYLRRLVLTIVVVAVVVSLYLALDLLILAFGSMLGAITILAIADFYCDKFHMPKRAAVPAGILTALALLAFLVWLVAWQFGEQINALVTALPGLVQKLETAMSQSPVGAKIVDAVKAAFAGSRIAQDIGGLVTGSVELLLNFILLVVGAIFLASDPEVYKRGFLLLVPASKRDAFADALEDTSDTLRLWLRAQLIQMTTMGILVGVGLWISGVPSAAALGLIAALSEFIPYVGPTAAMLPALGLAATESNHALVGALVTYVVVRLIQSNFITPYVTSRVVDIPPAMTLFTIIAIGMIFGLFGLFFSAALLVVFFTLVRRIYLRETLGEDV</sequence>
<dbReference type="PANTHER" id="PTHR21716:SF62">
    <property type="entry name" value="TRANSPORT PROTEIN YDBI-RELATED"/>
    <property type="match status" value="1"/>
</dbReference>
<reference evidence="7" key="1">
    <citation type="submission" date="2021-04" db="EMBL/GenBank/DDBJ databases">
        <title>Ouciella asimina sp. nov., isolated from the surface seawater in the hydrothermal field of Okinawa Trough.</title>
        <authorList>
            <person name="Shuang W."/>
        </authorList>
    </citation>
    <scope>NUCLEOTIDE SEQUENCE</scope>
    <source>
        <strain evidence="7">LXI357</strain>
    </source>
</reference>
<evidence type="ECO:0000313" key="7">
    <source>
        <dbReference type="EMBL" id="MBR0552242.1"/>
    </source>
</evidence>
<dbReference type="GO" id="GO:0016020">
    <property type="term" value="C:membrane"/>
    <property type="evidence" value="ECO:0007669"/>
    <property type="project" value="UniProtKB-SubCell"/>
</dbReference>
<dbReference type="Proteomes" id="UP000676996">
    <property type="component" value="Unassembled WGS sequence"/>
</dbReference>
<evidence type="ECO:0000256" key="5">
    <source>
        <dbReference type="ARBA" id="ARBA00023136"/>
    </source>
</evidence>
<name>A0A8T4IDU5_9SPHN</name>
<proteinExistence type="inferred from homology"/>
<protein>
    <submittedName>
        <fullName evidence="7">AI-2E family transporter</fullName>
    </submittedName>
</protein>
<evidence type="ECO:0000256" key="3">
    <source>
        <dbReference type="ARBA" id="ARBA00022692"/>
    </source>
</evidence>
<keyword evidence="5 6" id="KW-0472">Membrane</keyword>
<evidence type="ECO:0000256" key="6">
    <source>
        <dbReference type="SAM" id="Phobius"/>
    </source>
</evidence>
<keyword evidence="3 6" id="KW-0812">Transmembrane</keyword>
<dbReference type="AlphaFoldDB" id="A0A8T4IDU5"/>
<evidence type="ECO:0000256" key="4">
    <source>
        <dbReference type="ARBA" id="ARBA00022989"/>
    </source>
</evidence>
<organism evidence="7 8">
    <name type="scientific">Stakelama marina</name>
    <dbReference type="NCBI Taxonomy" id="2826939"/>
    <lineage>
        <taxon>Bacteria</taxon>
        <taxon>Pseudomonadati</taxon>
        <taxon>Pseudomonadota</taxon>
        <taxon>Alphaproteobacteria</taxon>
        <taxon>Sphingomonadales</taxon>
        <taxon>Sphingomonadaceae</taxon>
        <taxon>Stakelama</taxon>
    </lineage>
</organism>
<feature type="transmembrane region" description="Helical" evidence="6">
    <location>
        <begin position="264"/>
        <end position="287"/>
    </location>
</feature>
<evidence type="ECO:0000256" key="2">
    <source>
        <dbReference type="ARBA" id="ARBA00009773"/>
    </source>
</evidence>
<evidence type="ECO:0000256" key="1">
    <source>
        <dbReference type="ARBA" id="ARBA00004141"/>
    </source>
</evidence>
<feature type="transmembrane region" description="Helical" evidence="6">
    <location>
        <begin position="69"/>
        <end position="88"/>
    </location>
</feature>
<feature type="transmembrane region" description="Helical" evidence="6">
    <location>
        <begin position="149"/>
        <end position="165"/>
    </location>
</feature>
<keyword evidence="4 6" id="KW-1133">Transmembrane helix</keyword>
<feature type="transmembrane region" description="Helical" evidence="6">
    <location>
        <begin position="239"/>
        <end position="257"/>
    </location>
</feature>
<dbReference type="Pfam" id="PF01594">
    <property type="entry name" value="AI-2E_transport"/>
    <property type="match status" value="1"/>
</dbReference>
<keyword evidence="8" id="KW-1185">Reference proteome</keyword>
<gene>
    <name evidence="7" type="ORF">J7S20_06980</name>
</gene>
<comment type="subcellular location">
    <subcellularLocation>
        <location evidence="1">Membrane</location>
        <topology evidence="1">Multi-pass membrane protein</topology>
    </subcellularLocation>
</comment>
<feature type="transmembrane region" description="Helical" evidence="6">
    <location>
        <begin position="38"/>
        <end position="57"/>
    </location>
</feature>
<accession>A0A8T4IDU5</accession>